<sequence>MTERQKYLRLLSIVIEDLPTSAIDTAVRAGYEAPTTMLANVRIGRVMNLEHLVALIGFGLPEFQIPAELLPAAPARVGAALPLNL</sequence>
<organism evidence="1 2">
    <name type="scientific">Hymenobacter chitinivorans DSM 11115</name>
    <dbReference type="NCBI Taxonomy" id="1121954"/>
    <lineage>
        <taxon>Bacteria</taxon>
        <taxon>Pseudomonadati</taxon>
        <taxon>Bacteroidota</taxon>
        <taxon>Cytophagia</taxon>
        <taxon>Cytophagales</taxon>
        <taxon>Hymenobacteraceae</taxon>
        <taxon>Hymenobacter</taxon>
    </lineage>
</organism>
<dbReference type="Proteomes" id="UP000228535">
    <property type="component" value="Unassembled WGS sequence"/>
</dbReference>
<dbReference type="EMBL" id="PGFA01000001">
    <property type="protein sequence ID" value="PJJ59413.1"/>
    <property type="molecule type" value="Genomic_DNA"/>
</dbReference>
<accession>A0A2M9BN95</accession>
<proteinExistence type="predicted"/>
<evidence type="ECO:0000313" key="1">
    <source>
        <dbReference type="EMBL" id="PJJ59413.1"/>
    </source>
</evidence>
<reference evidence="1 2" key="1">
    <citation type="submission" date="2017-11" db="EMBL/GenBank/DDBJ databases">
        <title>Genomic Encyclopedia of Archaeal and Bacterial Type Strains, Phase II (KMG-II): From Individual Species to Whole Genera.</title>
        <authorList>
            <person name="Goeker M."/>
        </authorList>
    </citation>
    <scope>NUCLEOTIDE SEQUENCE [LARGE SCALE GENOMIC DNA]</scope>
    <source>
        <strain evidence="1 2">DSM 11115</strain>
    </source>
</reference>
<dbReference type="RefSeq" id="WP_100335136.1">
    <property type="nucleotide sequence ID" value="NZ_PGFA01000001.1"/>
</dbReference>
<dbReference type="AlphaFoldDB" id="A0A2M9BN95"/>
<gene>
    <name evidence="1" type="ORF">CLV45_0830</name>
</gene>
<keyword evidence="2" id="KW-1185">Reference proteome</keyword>
<dbReference type="OrthoDB" id="885467at2"/>
<protein>
    <submittedName>
        <fullName evidence="1">Uncharacterized protein</fullName>
    </submittedName>
</protein>
<comment type="caution">
    <text evidence="1">The sequence shown here is derived from an EMBL/GenBank/DDBJ whole genome shotgun (WGS) entry which is preliminary data.</text>
</comment>
<evidence type="ECO:0000313" key="2">
    <source>
        <dbReference type="Proteomes" id="UP000228535"/>
    </source>
</evidence>
<name>A0A2M9BN95_9BACT</name>